<evidence type="ECO:0000256" key="2">
    <source>
        <dbReference type="ARBA" id="ARBA00007894"/>
    </source>
</evidence>
<comment type="subcellular location">
    <subcellularLocation>
        <location evidence="1">Mitochondrion</location>
    </subcellularLocation>
</comment>
<comment type="similarity">
    <text evidence="2">Belongs to the class-I aminoacyl-tRNA synthetase family. Glutamate--tRNA ligase type 1 subfamily.</text>
</comment>
<keyword evidence="6 17" id="KW-0067">ATP-binding</keyword>
<evidence type="ECO:0000256" key="5">
    <source>
        <dbReference type="ARBA" id="ARBA00022741"/>
    </source>
</evidence>
<evidence type="ECO:0000256" key="6">
    <source>
        <dbReference type="ARBA" id="ARBA00022840"/>
    </source>
</evidence>
<protein>
    <recommendedName>
        <fullName evidence="11">Nondiscriminating glutamyl-tRNA synthetase EARS2, mitochondrial</fullName>
        <ecNumber evidence="3">6.1.1.17</ecNumber>
        <ecNumber evidence="10">6.1.1.24</ecNumber>
    </recommendedName>
    <alternativeName>
        <fullName evidence="13">Glutamate--tRNA(Gln) ligase EARS2, mitochondrial</fullName>
    </alternativeName>
    <alternativeName>
        <fullName evidence="9">Glutamyl-tRNA synthetase</fullName>
    </alternativeName>
    <alternativeName>
        <fullName evidence="12">Mitochondrial glutamyl-tRNA synthetase</fullName>
    </alternativeName>
</protein>
<organism evidence="19 20">
    <name type="scientific">Heterodera schachtii</name>
    <name type="common">Sugarbeet cyst nematode worm</name>
    <name type="synonym">Tylenchus schachtii</name>
    <dbReference type="NCBI Taxonomy" id="97005"/>
    <lineage>
        <taxon>Eukaryota</taxon>
        <taxon>Metazoa</taxon>
        <taxon>Ecdysozoa</taxon>
        <taxon>Nematoda</taxon>
        <taxon>Chromadorea</taxon>
        <taxon>Rhabditida</taxon>
        <taxon>Tylenchina</taxon>
        <taxon>Tylenchomorpha</taxon>
        <taxon>Tylenchoidea</taxon>
        <taxon>Heteroderidae</taxon>
        <taxon>Heteroderinae</taxon>
        <taxon>Heterodera</taxon>
    </lineage>
</organism>
<dbReference type="AlphaFoldDB" id="A0ABD2K5B9"/>
<dbReference type="InterPro" id="IPR000924">
    <property type="entry name" value="Glu/Gln-tRNA-synth"/>
</dbReference>
<keyword evidence="8 17" id="KW-0030">Aminoacyl-tRNA synthetase</keyword>
<evidence type="ECO:0000256" key="3">
    <source>
        <dbReference type="ARBA" id="ARBA00012835"/>
    </source>
</evidence>
<keyword evidence="20" id="KW-1185">Reference proteome</keyword>
<keyword evidence="4 17" id="KW-0436">Ligase</keyword>
<dbReference type="EC" id="6.1.1.24" evidence="10"/>
<dbReference type="GO" id="GO:0004818">
    <property type="term" value="F:glutamate-tRNA ligase activity"/>
    <property type="evidence" value="ECO:0007669"/>
    <property type="project" value="UniProtKB-EC"/>
</dbReference>
<sequence length="540" mass="62376">MVCFPPSLLPSFQCFCASSSSRLFCSSSASIRPVRVRFAPSPTGELHLGSVRTALFNFLWARKYNGKFVLRIEDTDRERLVEGSEQRIEQTLSHFGLTPDESPLRGGQFGPYYQSERLPLYRELADQLVDTGHSYKCFCSQERLEFLRRKANSERIPFRYDGICRQLSTEETRARERNEEQFVVRFKFNGRSAGFTDIVFGDYEHYSEEGDFVILKRDGFPTYHFANVVDDRRMEISHVIRGAEWICSTTKHLQIYSAFGWSPPHFAHLPLITLDGKRKLSKRFEAGYADFYLKNGHLPIAVLNFLLRNGSGIRDHQPQTVYSLEELIERFDERLITRGSFTMDTNELNNYGKLAFKQTNDKDLLPVVKLVFDNLPNELRGSIDQSLLSESYLRRVLSFLKLKEEAFCHLGELSTGDFRFFFYRPRSAQKLLEVVLKGEADREQCVRLITALCQWFLSSDTAHTFDNFKLLASDLAVPYQLLAKIFRLSMIDNVRGPPIKELIEFFGVAECYARLNAMGQMFEDEAKGEETTKKMRVTSL</sequence>
<dbReference type="CDD" id="cd00808">
    <property type="entry name" value="GluRS_core"/>
    <property type="match status" value="1"/>
</dbReference>
<dbReference type="GO" id="GO:0005739">
    <property type="term" value="C:mitochondrion"/>
    <property type="evidence" value="ECO:0007669"/>
    <property type="project" value="UniProtKB-SubCell"/>
</dbReference>
<dbReference type="GO" id="GO:0006412">
    <property type="term" value="P:translation"/>
    <property type="evidence" value="ECO:0007669"/>
    <property type="project" value="UniProtKB-KW"/>
</dbReference>
<dbReference type="SUPFAM" id="SSF48163">
    <property type="entry name" value="An anticodon-binding domain of class I aminoacyl-tRNA synthetases"/>
    <property type="match status" value="1"/>
</dbReference>
<dbReference type="InterPro" id="IPR008925">
    <property type="entry name" value="aa_tRNA-synth_I_cd-bd_sf"/>
</dbReference>
<keyword evidence="5 17" id="KW-0547">Nucleotide-binding</keyword>
<evidence type="ECO:0000256" key="15">
    <source>
        <dbReference type="ARBA" id="ARBA00047479"/>
    </source>
</evidence>
<gene>
    <name evidence="19" type="ORF">niasHS_000648</name>
</gene>
<dbReference type="InterPro" id="IPR014729">
    <property type="entry name" value="Rossmann-like_a/b/a_fold"/>
</dbReference>
<comment type="catalytic activity">
    <reaction evidence="14">
        <text>tRNA(Glu) + L-glutamate + ATP = L-glutamyl-tRNA(Glu) + AMP + diphosphate</text>
        <dbReference type="Rhea" id="RHEA:23540"/>
        <dbReference type="Rhea" id="RHEA-COMP:9663"/>
        <dbReference type="Rhea" id="RHEA-COMP:9680"/>
        <dbReference type="ChEBI" id="CHEBI:29985"/>
        <dbReference type="ChEBI" id="CHEBI:30616"/>
        <dbReference type="ChEBI" id="CHEBI:33019"/>
        <dbReference type="ChEBI" id="CHEBI:78442"/>
        <dbReference type="ChEBI" id="CHEBI:78520"/>
        <dbReference type="ChEBI" id="CHEBI:456215"/>
        <dbReference type="EC" id="6.1.1.17"/>
    </reaction>
    <physiologicalReaction direction="left-to-right" evidence="14">
        <dbReference type="Rhea" id="RHEA:23541"/>
    </physiologicalReaction>
</comment>
<dbReference type="InterPro" id="IPR004527">
    <property type="entry name" value="Glu-tRNA-ligase_bac/mito"/>
</dbReference>
<proteinExistence type="inferred from homology"/>
<dbReference type="FunFam" id="3.40.50.620:FF:000045">
    <property type="entry name" value="Glutamate--tRNA ligase, mitochondrial"/>
    <property type="match status" value="1"/>
</dbReference>
<evidence type="ECO:0000256" key="13">
    <source>
        <dbReference type="ARBA" id="ARBA00044313"/>
    </source>
</evidence>
<evidence type="ECO:0000256" key="10">
    <source>
        <dbReference type="ARBA" id="ARBA00044054"/>
    </source>
</evidence>
<dbReference type="Gene3D" id="3.40.50.620">
    <property type="entry name" value="HUPs"/>
    <property type="match status" value="1"/>
</dbReference>
<dbReference type="HAMAP" id="MF_00022">
    <property type="entry name" value="Glu_tRNA_synth_type1"/>
    <property type="match status" value="1"/>
</dbReference>
<evidence type="ECO:0000256" key="1">
    <source>
        <dbReference type="ARBA" id="ARBA00004173"/>
    </source>
</evidence>
<comment type="catalytic activity">
    <reaction evidence="16">
        <text>tRNA(Gln) + L-glutamate + ATP = L-glutamyl-tRNA(Gln) + AMP + diphosphate</text>
        <dbReference type="Rhea" id="RHEA:64612"/>
        <dbReference type="Rhea" id="RHEA-COMP:9662"/>
        <dbReference type="Rhea" id="RHEA-COMP:9684"/>
        <dbReference type="ChEBI" id="CHEBI:29985"/>
        <dbReference type="ChEBI" id="CHEBI:30616"/>
        <dbReference type="ChEBI" id="CHEBI:33019"/>
        <dbReference type="ChEBI" id="CHEBI:78442"/>
        <dbReference type="ChEBI" id="CHEBI:78520"/>
        <dbReference type="ChEBI" id="CHEBI:456215"/>
    </reaction>
    <physiologicalReaction direction="left-to-right" evidence="16">
        <dbReference type="Rhea" id="RHEA:64613"/>
    </physiologicalReaction>
</comment>
<reference evidence="19 20" key="1">
    <citation type="submission" date="2024-10" db="EMBL/GenBank/DDBJ databases">
        <authorList>
            <person name="Kim D."/>
        </authorList>
    </citation>
    <scope>NUCLEOTIDE SEQUENCE [LARGE SCALE GENOMIC DNA]</scope>
    <source>
        <strain evidence="19">Taebaek</strain>
    </source>
</reference>
<dbReference type="InterPro" id="IPR049940">
    <property type="entry name" value="GluQ/Sye"/>
</dbReference>
<evidence type="ECO:0000256" key="4">
    <source>
        <dbReference type="ARBA" id="ARBA00022598"/>
    </source>
</evidence>
<dbReference type="Proteomes" id="UP001620645">
    <property type="component" value="Unassembled WGS sequence"/>
</dbReference>
<keyword evidence="7 17" id="KW-0648">Protein biosynthesis</keyword>
<dbReference type="PRINTS" id="PR00987">
    <property type="entry name" value="TRNASYNTHGLU"/>
</dbReference>
<evidence type="ECO:0000256" key="7">
    <source>
        <dbReference type="ARBA" id="ARBA00022917"/>
    </source>
</evidence>
<evidence type="ECO:0000256" key="17">
    <source>
        <dbReference type="RuleBase" id="RU363037"/>
    </source>
</evidence>
<comment type="catalytic activity">
    <reaction evidence="15">
        <text>tRNA(Glx) + L-glutamate + ATP = L-glutamyl-tRNA(Glx) + AMP + diphosphate</text>
        <dbReference type="Rhea" id="RHEA:18397"/>
        <dbReference type="Rhea" id="RHEA-COMP:9713"/>
        <dbReference type="Rhea" id="RHEA-COMP:9716"/>
        <dbReference type="ChEBI" id="CHEBI:29985"/>
        <dbReference type="ChEBI" id="CHEBI:30616"/>
        <dbReference type="ChEBI" id="CHEBI:33019"/>
        <dbReference type="ChEBI" id="CHEBI:78442"/>
        <dbReference type="ChEBI" id="CHEBI:78520"/>
        <dbReference type="ChEBI" id="CHEBI:456215"/>
        <dbReference type="EC" id="6.1.1.24"/>
    </reaction>
    <physiologicalReaction direction="left-to-right" evidence="15">
        <dbReference type="Rhea" id="RHEA:18398"/>
    </physiologicalReaction>
</comment>
<feature type="domain" description="Glutamyl/glutaminyl-tRNA synthetase class Ib catalytic" evidence="18">
    <location>
        <begin position="34"/>
        <end position="349"/>
    </location>
</feature>
<dbReference type="PANTHER" id="PTHR43311">
    <property type="entry name" value="GLUTAMATE--TRNA LIGASE"/>
    <property type="match status" value="1"/>
</dbReference>
<dbReference type="GO" id="GO:0005524">
    <property type="term" value="F:ATP binding"/>
    <property type="evidence" value="ECO:0007669"/>
    <property type="project" value="UniProtKB-KW"/>
</dbReference>
<dbReference type="PANTHER" id="PTHR43311:SF2">
    <property type="entry name" value="GLUTAMATE--TRNA LIGASE, MITOCHONDRIAL-RELATED"/>
    <property type="match status" value="1"/>
</dbReference>
<accession>A0ABD2K5B9</accession>
<evidence type="ECO:0000256" key="12">
    <source>
        <dbReference type="ARBA" id="ARBA00044251"/>
    </source>
</evidence>
<evidence type="ECO:0000313" key="20">
    <source>
        <dbReference type="Proteomes" id="UP001620645"/>
    </source>
</evidence>
<evidence type="ECO:0000256" key="16">
    <source>
        <dbReference type="ARBA" id="ARBA00047689"/>
    </source>
</evidence>
<evidence type="ECO:0000313" key="19">
    <source>
        <dbReference type="EMBL" id="KAL3097913.1"/>
    </source>
</evidence>
<dbReference type="EMBL" id="JBICCN010000053">
    <property type="protein sequence ID" value="KAL3097913.1"/>
    <property type="molecule type" value="Genomic_DNA"/>
</dbReference>
<evidence type="ECO:0000256" key="11">
    <source>
        <dbReference type="ARBA" id="ARBA00044142"/>
    </source>
</evidence>
<evidence type="ECO:0000256" key="9">
    <source>
        <dbReference type="ARBA" id="ARBA00030865"/>
    </source>
</evidence>
<dbReference type="InterPro" id="IPR033910">
    <property type="entry name" value="GluRS_core"/>
</dbReference>
<dbReference type="GO" id="GO:0050561">
    <property type="term" value="F:glutamate-tRNA(Gln) ligase activity"/>
    <property type="evidence" value="ECO:0007669"/>
    <property type="project" value="UniProtKB-EC"/>
</dbReference>
<name>A0ABD2K5B9_HETSC</name>
<dbReference type="InterPro" id="IPR020058">
    <property type="entry name" value="Glu/Gln-tRNA-synth_Ib_cat-dom"/>
</dbReference>
<dbReference type="NCBIfam" id="TIGR00464">
    <property type="entry name" value="gltX_bact"/>
    <property type="match status" value="1"/>
</dbReference>
<dbReference type="EC" id="6.1.1.17" evidence="3"/>
<evidence type="ECO:0000259" key="18">
    <source>
        <dbReference type="Pfam" id="PF00749"/>
    </source>
</evidence>
<comment type="caution">
    <text evidence="19">The sequence shown here is derived from an EMBL/GenBank/DDBJ whole genome shotgun (WGS) entry which is preliminary data.</text>
</comment>
<dbReference type="SUPFAM" id="SSF52374">
    <property type="entry name" value="Nucleotidylyl transferase"/>
    <property type="match status" value="1"/>
</dbReference>
<dbReference type="Pfam" id="PF00749">
    <property type="entry name" value="tRNA-synt_1c"/>
    <property type="match status" value="1"/>
</dbReference>
<evidence type="ECO:0000256" key="14">
    <source>
        <dbReference type="ARBA" id="ARBA00047366"/>
    </source>
</evidence>
<evidence type="ECO:0000256" key="8">
    <source>
        <dbReference type="ARBA" id="ARBA00023146"/>
    </source>
</evidence>